<dbReference type="InterPro" id="IPR011705">
    <property type="entry name" value="BACK"/>
</dbReference>
<evidence type="ECO:0000256" key="1">
    <source>
        <dbReference type="ARBA" id="ARBA00022441"/>
    </source>
</evidence>
<dbReference type="PROSITE" id="PS50097">
    <property type="entry name" value="BTB"/>
    <property type="match status" value="1"/>
</dbReference>
<name>A0AAN8G051_PATCE</name>
<dbReference type="PANTHER" id="PTHR24412">
    <property type="entry name" value="KELCH PROTEIN"/>
    <property type="match status" value="1"/>
</dbReference>
<dbReference type="SUPFAM" id="SSF54695">
    <property type="entry name" value="POZ domain"/>
    <property type="match status" value="1"/>
</dbReference>
<dbReference type="PANTHER" id="PTHR24412:SF501">
    <property type="entry name" value="BTB DOMAIN-CONTAINING PROTEIN"/>
    <property type="match status" value="1"/>
</dbReference>
<keyword evidence="2" id="KW-0677">Repeat</keyword>
<dbReference type="AlphaFoldDB" id="A0AAN8G051"/>
<dbReference type="InterPro" id="IPR006652">
    <property type="entry name" value="Kelch_1"/>
</dbReference>
<dbReference type="SMART" id="SM00225">
    <property type="entry name" value="BTB"/>
    <property type="match status" value="1"/>
</dbReference>
<sequence length="566" mass="63402">MIESRNCCVQTHAQSALNVMNELRVKEHLCDIVLRVDGAKYHAHKVVLAGCSPYLRAMFTNGMLETDQSLVEIHGIDARTMNLLLEFMYTGLLEINIENVQNILQGASLLGLAALRSNCSQFLENQLASSNCLGIHHFADMYGLTELASYARQFMFQNFLDVVRSEEFYELTQERLLNLLISDKLRVISEHQVFDAACAWIQYDPANRSHFACAVLKNIRLALLDLSYLENVVLKSEYFHTCAKCQLVISKAIRTQQDNVAMEMITPRAQPPCIYVVGGRNSTDCQLNSMERYDFVSDSWVVNPTSSMNIARTAVGATSLDGLLYAVGGECALLETQEDTLYLRCVECYDPVLKQWIPKTEMKVARSFVAVAAARGCVYAIGGEDRSCSYNIVEKYDPKTEAWSFAPNIKRKRGGAGVAVCDGKIYVAGGFDKILHMDRASVECYDPDTQEWTFVAEMEKGRSGLALVTCDQFIYAIGGRFRHLDQYFDLVERFNTVTKQWTTITPMNTARAWPGVALFDGQIYVLGGFDGQSRLRSAEVYNPETDQWLAIKDMNVHRAGCGAGVV</sequence>
<dbReference type="InterPro" id="IPR011333">
    <property type="entry name" value="SKP1/BTB/POZ_sf"/>
</dbReference>
<dbReference type="EMBL" id="JAZGQO010000018">
    <property type="protein sequence ID" value="KAK6167787.1"/>
    <property type="molecule type" value="Genomic_DNA"/>
</dbReference>
<dbReference type="Gene3D" id="1.25.40.420">
    <property type="match status" value="1"/>
</dbReference>
<dbReference type="Gene3D" id="2.120.10.80">
    <property type="entry name" value="Kelch-type beta propeller"/>
    <property type="match status" value="2"/>
</dbReference>
<evidence type="ECO:0000256" key="2">
    <source>
        <dbReference type="ARBA" id="ARBA00022737"/>
    </source>
</evidence>
<dbReference type="InterPro" id="IPR017096">
    <property type="entry name" value="BTB-kelch_protein"/>
</dbReference>
<reference evidence="4 5" key="1">
    <citation type="submission" date="2024-01" db="EMBL/GenBank/DDBJ databases">
        <title>The genome of the rayed Mediterranean limpet Patella caerulea (Linnaeus, 1758).</title>
        <authorList>
            <person name="Anh-Thu Weber A."/>
            <person name="Halstead-Nussloch G."/>
        </authorList>
    </citation>
    <scope>NUCLEOTIDE SEQUENCE [LARGE SCALE GENOMIC DNA]</scope>
    <source>
        <strain evidence="4">AATW-2023a</strain>
        <tissue evidence="4">Whole specimen</tissue>
    </source>
</reference>
<dbReference type="InterPro" id="IPR000210">
    <property type="entry name" value="BTB/POZ_dom"/>
</dbReference>
<dbReference type="Gene3D" id="3.30.710.10">
    <property type="entry name" value="Potassium Channel Kv1.1, Chain A"/>
    <property type="match status" value="1"/>
</dbReference>
<dbReference type="Pfam" id="PF07707">
    <property type="entry name" value="BACK"/>
    <property type="match status" value="1"/>
</dbReference>
<evidence type="ECO:0000259" key="3">
    <source>
        <dbReference type="PROSITE" id="PS50097"/>
    </source>
</evidence>
<protein>
    <recommendedName>
        <fullName evidence="3">BTB domain-containing protein</fullName>
    </recommendedName>
</protein>
<comment type="caution">
    <text evidence="4">The sequence shown here is derived from an EMBL/GenBank/DDBJ whole genome shotgun (WGS) entry which is preliminary data.</text>
</comment>
<dbReference type="SMART" id="SM00875">
    <property type="entry name" value="BACK"/>
    <property type="match status" value="1"/>
</dbReference>
<dbReference type="Proteomes" id="UP001347796">
    <property type="component" value="Unassembled WGS sequence"/>
</dbReference>
<evidence type="ECO:0000313" key="5">
    <source>
        <dbReference type="Proteomes" id="UP001347796"/>
    </source>
</evidence>
<dbReference type="Pfam" id="PF01344">
    <property type="entry name" value="Kelch_1"/>
    <property type="match status" value="6"/>
</dbReference>
<organism evidence="4 5">
    <name type="scientific">Patella caerulea</name>
    <name type="common">Rayed Mediterranean limpet</name>
    <dbReference type="NCBI Taxonomy" id="87958"/>
    <lineage>
        <taxon>Eukaryota</taxon>
        <taxon>Metazoa</taxon>
        <taxon>Spiralia</taxon>
        <taxon>Lophotrochozoa</taxon>
        <taxon>Mollusca</taxon>
        <taxon>Gastropoda</taxon>
        <taxon>Patellogastropoda</taxon>
        <taxon>Patelloidea</taxon>
        <taxon>Patellidae</taxon>
        <taxon>Patella</taxon>
    </lineage>
</organism>
<keyword evidence="5" id="KW-1185">Reference proteome</keyword>
<dbReference type="InterPro" id="IPR011043">
    <property type="entry name" value="Gal_Oxase/kelch_b-propeller"/>
</dbReference>
<dbReference type="FunFam" id="1.25.40.420:FF:000001">
    <property type="entry name" value="Kelch-like family member 12"/>
    <property type="match status" value="1"/>
</dbReference>
<dbReference type="PIRSF" id="PIRSF037037">
    <property type="entry name" value="Kelch-like_protein_gigaxonin"/>
    <property type="match status" value="1"/>
</dbReference>
<dbReference type="FunFam" id="3.30.710.10:FF:000001">
    <property type="entry name" value="Kelch-like family member 20"/>
    <property type="match status" value="1"/>
</dbReference>
<proteinExistence type="predicted"/>
<dbReference type="SUPFAM" id="SSF50965">
    <property type="entry name" value="Galactose oxidase, central domain"/>
    <property type="match status" value="2"/>
</dbReference>
<accession>A0AAN8G051</accession>
<dbReference type="InterPro" id="IPR015915">
    <property type="entry name" value="Kelch-typ_b-propeller"/>
</dbReference>
<keyword evidence="1" id="KW-0880">Kelch repeat</keyword>
<gene>
    <name evidence="4" type="ORF">SNE40_021733</name>
</gene>
<dbReference type="SMART" id="SM00612">
    <property type="entry name" value="Kelch"/>
    <property type="match status" value="6"/>
</dbReference>
<dbReference type="Pfam" id="PF00651">
    <property type="entry name" value="BTB"/>
    <property type="match status" value="1"/>
</dbReference>
<evidence type="ECO:0000313" key="4">
    <source>
        <dbReference type="EMBL" id="KAK6167787.1"/>
    </source>
</evidence>
<feature type="domain" description="BTB" evidence="3">
    <location>
        <begin position="30"/>
        <end position="97"/>
    </location>
</feature>